<dbReference type="RefSeq" id="WP_307240106.1">
    <property type="nucleotide sequence ID" value="NZ_JAUSUZ010000001.1"/>
</dbReference>
<feature type="transmembrane region" description="Helical" evidence="1">
    <location>
        <begin position="493"/>
        <end position="512"/>
    </location>
</feature>
<feature type="transmembrane region" description="Helical" evidence="1">
    <location>
        <begin position="82"/>
        <end position="103"/>
    </location>
</feature>
<gene>
    <name evidence="2" type="ORF">J2S42_003294</name>
</gene>
<dbReference type="AlphaFoldDB" id="A0AAE3W159"/>
<feature type="transmembrane region" description="Helical" evidence="1">
    <location>
        <begin position="435"/>
        <end position="457"/>
    </location>
</feature>
<evidence type="ECO:0000313" key="2">
    <source>
        <dbReference type="EMBL" id="MDQ0366625.1"/>
    </source>
</evidence>
<feature type="transmembrane region" description="Helical" evidence="1">
    <location>
        <begin position="109"/>
        <end position="128"/>
    </location>
</feature>
<comment type="caution">
    <text evidence="2">The sequence shown here is derived from an EMBL/GenBank/DDBJ whole genome shotgun (WGS) entry which is preliminary data.</text>
</comment>
<dbReference type="EMBL" id="JAUSUZ010000001">
    <property type="protein sequence ID" value="MDQ0366625.1"/>
    <property type="molecule type" value="Genomic_DNA"/>
</dbReference>
<feature type="transmembrane region" description="Helical" evidence="1">
    <location>
        <begin position="469"/>
        <end position="487"/>
    </location>
</feature>
<proteinExistence type="predicted"/>
<dbReference type="Proteomes" id="UP001240236">
    <property type="component" value="Unassembled WGS sequence"/>
</dbReference>
<name>A0AAE3W159_9ACTN</name>
<protein>
    <submittedName>
        <fullName evidence="2">Uncharacterized protein</fullName>
    </submittedName>
</protein>
<feature type="transmembrane region" description="Helical" evidence="1">
    <location>
        <begin position="350"/>
        <end position="379"/>
    </location>
</feature>
<sequence length="683" mass="72681">MTPRPPTPKPERRHVSLRTADPDTTARLALSAGSLLLLPLAALFQLAGAPGLRSVALLAFALLGLGSAPWAPLLRLPAGTRLTLTALTALALPIIVGTGMLLMGVWSPIAVFVPLTVAAVVAHGLSLLREPIVWPRPDGAASGLVAVLGGALCLGAALTHRHLDPGLWGFLVRIGPVWYAGLALVLIGLATARAGTQTALAVSVLILALTLTVTPALVYDGPRSQSANKHVELVQQIRALGLLDSSVRAYNAWPGFFAAVAWLCDVAGLRDPMRLAIAWPPLMAVFRVVALRHLAGRVLASPYQAWIAVALAVLADPIGADYFSPQSLGFVLGLLAFGLALSDLRWRMPLLVATGCVLAVTHQLSPYITGGILVVLAAFRWVRPWWTPATVLLPAIAWTLAHFSAVSSFLSLRGVGDSANFRPPRTTAVDDLERLPIVTVSVVALSAGIVLLGLVAAGVLATRLRDERAWAMAACPAVGLVIIAGNAYGNEGIFRAALFGIPWLALLAAGAFTERRRPALFALTTALTATFVTAAFSMDASNVSRPGDRAAFQYFLDRPRGSWMLILGAGDLPSVPPTRERTHVSVYRPILDPVAHRPAGETPQAAVPRLTALLEEYADREANWRTDHFYALWSPVTSYYGWEYGLHTRDDFAALRDAFAAAPGWSVAFRSGETVVFSYRPAS</sequence>
<reference evidence="2 3" key="1">
    <citation type="submission" date="2023-07" db="EMBL/GenBank/DDBJ databases">
        <title>Sequencing the genomes of 1000 actinobacteria strains.</title>
        <authorList>
            <person name="Klenk H.-P."/>
        </authorList>
    </citation>
    <scope>NUCLEOTIDE SEQUENCE [LARGE SCALE GENOMIC DNA]</scope>
    <source>
        <strain evidence="2 3">DSM 44709</strain>
    </source>
</reference>
<keyword evidence="1" id="KW-0472">Membrane</keyword>
<evidence type="ECO:0000313" key="3">
    <source>
        <dbReference type="Proteomes" id="UP001240236"/>
    </source>
</evidence>
<keyword evidence="1" id="KW-1133">Transmembrane helix</keyword>
<accession>A0AAE3W159</accession>
<keyword evidence="1" id="KW-0812">Transmembrane</keyword>
<feature type="transmembrane region" description="Helical" evidence="1">
    <location>
        <begin position="301"/>
        <end position="320"/>
    </location>
</feature>
<feature type="transmembrane region" description="Helical" evidence="1">
    <location>
        <begin position="28"/>
        <end position="46"/>
    </location>
</feature>
<organism evidence="2 3">
    <name type="scientific">Catenuloplanes indicus</name>
    <dbReference type="NCBI Taxonomy" id="137267"/>
    <lineage>
        <taxon>Bacteria</taxon>
        <taxon>Bacillati</taxon>
        <taxon>Actinomycetota</taxon>
        <taxon>Actinomycetes</taxon>
        <taxon>Micromonosporales</taxon>
        <taxon>Micromonosporaceae</taxon>
        <taxon>Catenuloplanes</taxon>
    </lineage>
</organism>
<feature type="transmembrane region" description="Helical" evidence="1">
    <location>
        <begin position="140"/>
        <end position="158"/>
    </location>
</feature>
<evidence type="ECO:0000256" key="1">
    <source>
        <dbReference type="SAM" id="Phobius"/>
    </source>
</evidence>
<feature type="transmembrane region" description="Helical" evidence="1">
    <location>
        <begin position="170"/>
        <end position="192"/>
    </location>
</feature>
<feature type="transmembrane region" description="Helical" evidence="1">
    <location>
        <begin position="391"/>
        <end position="415"/>
    </location>
</feature>
<feature type="transmembrane region" description="Helical" evidence="1">
    <location>
        <begin position="199"/>
        <end position="219"/>
    </location>
</feature>
<keyword evidence="3" id="KW-1185">Reference proteome</keyword>
<feature type="transmembrane region" description="Helical" evidence="1">
    <location>
        <begin position="327"/>
        <end position="344"/>
    </location>
</feature>
<feature type="transmembrane region" description="Helical" evidence="1">
    <location>
        <begin position="519"/>
        <end position="538"/>
    </location>
</feature>
<feature type="transmembrane region" description="Helical" evidence="1">
    <location>
        <begin position="52"/>
        <end position="70"/>
    </location>
</feature>